<feature type="binding site" evidence="11">
    <location>
        <position position="147"/>
    </location>
    <ligand>
        <name>Zn(2+)</name>
        <dbReference type="ChEBI" id="CHEBI:29105"/>
    </ligand>
</feature>
<gene>
    <name evidence="12" type="ORF">EAX62_02230</name>
</gene>
<name>A0A3M0GIP4_9ACTN</name>
<keyword evidence="6 11" id="KW-0862">Zinc</keyword>
<evidence type="ECO:0000256" key="9">
    <source>
        <dbReference type="ARBA" id="ARBA00023125"/>
    </source>
</evidence>
<dbReference type="Pfam" id="PF01475">
    <property type="entry name" value="FUR"/>
    <property type="match status" value="1"/>
</dbReference>
<comment type="caution">
    <text evidence="12">The sequence shown here is derived from an EMBL/GenBank/DDBJ whole genome shotgun (WGS) entry which is preliminary data.</text>
</comment>
<dbReference type="GO" id="GO:0000976">
    <property type="term" value="F:transcription cis-regulatory region binding"/>
    <property type="evidence" value="ECO:0007669"/>
    <property type="project" value="TreeGrafter"/>
</dbReference>
<feature type="binding site" evidence="11">
    <location>
        <position position="104"/>
    </location>
    <ligand>
        <name>Zn(2+)</name>
        <dbReference type="ChEBI" id="CHEBI:29105"/>
    </ligand>
</feature>
<keyword evidence="3" id="KW-0963">Cytoplasm</keyword>
<keyword evidence="10" id="KW-0804">Transcription</keyword>
<dbReference type="OrthoDB" id="5242893at2"/>
<evidence type="ECO:0000256" key="5">
    <source>
        <dbReference type="ARBA" id="ARBA00022723"/>
    </source>
</evidence>
<dbReference type="InterPro" id="IPR036388">
    <property type="entry name" value="WH-like_DNA-bd_sf"/>
</dbReference>
<dbReference type="InterPro" id="IPR002481">
    <property type="entry name" value="FUR"/>
</dbReference>
<keyword evidence="5 11" id="KW-0479">Metal-binding</keyword>
<keyword evidence="8" id="KW-0805">Transcription regulation</keyword>
<dbReference type="Gene3D" id="1.10.10.10">
    <property type="entry name" value="Winged helix-like DNA-binding domain superfamily/Winged helix DNA-binding domain"/>
    <property type="match status" value="1"/>
</dbReference>
<evidence type="ECO:0000256" key="3">
    <source>
        <dbReference type="ARBA" id="ARBA00022490"/>
    </source>
</evidence>
<protein>
    <submittedName>
        <fullName evidence="12">Transcriptional repressor</fullName>
    </submittedName>
</protein>
<dbReference type="Gene3D" id="3.30.1490.190">
    <property type="match status" value="1"/>
</dbReference>
<evidence type="ECO:0000313" key="13">
    <source>
        <dbReference type="Proteomes" id="UP000275256"/>
    </source>
</evidence>
<comment type="similarity">
    <text evidence="2">Belongs to the Fur family.</text>
</comment>
<evidence type="ECO:0000313" key="12">
    <source>
        <dbReference type="EMBL" id="RMB61483.1"/>
    </source>
</evidence>
<dbReference type="GO" id="GO:0045892">
    <property type="term" value="P:negative regulation of DNA-templated transcription"/>
    <property type="evidence" value="ECO:0007669"/>
    <property type="project" value="TreeGrafter"/>
</dbReference>
<evidence type="ECO:0000256" key="10">
    <source>
        <dbReference type="ARBA" id="ARBA00023163"/>
    </source>
</evidence>
<dbReference type="PANTHER" id="PTHR33202:SF18">
    <property type="entry name" value="TRANSCRIPTIONAL REGULATOR FURA"/>
    <property type="match status" value="1"/>
</dbReference>
<keyword evidence="9" id="KW-0238">DNA-binding</keyword>
<keyword evidence="7" id="KW-0408">Iron</keyword>
<evidence type="ECO:0000256" key="1">
    <source>
        <dbReference type="ARBA" id="ARBA00004496"/>
    </source>
</evidence>
<dbReference type="GO" id="GO:0005737">
    <property type="term" value="C:cytoplasm"/>
    <property type="evidence" value="ECO:0007669"/>
    <property type="project" value="UniProtKB-SubCell"/>
</dbReference>
<feature type="binding site" evidence="11">
    <location>
        <position position="144"/>
    </location>
    <ligand>
        <name>Zn(2+)</name>
        <dbReference type="ChEBI" id="CHEBI:29105"/>
    </ligand>
</feature>
<dbReference type="CDD" id="cd07153">
    <property type="entry name" value="Fur_like"/>
    <property type="match status" value="1"/>
</dbReference>
<keyword evidence="13" id="KW-1185">Reference proteome</keyword>
<proteinExistence type="inferred from homology"/>
<comment type="subcellular location">
    <subcellularLocation>
        <location evidence="1">Cytoplasm</location>
    </subcellularLocation>
</comment>
<evidence type="ECO:0000256" key="8">
    <source>
        <dbReference type="ARBA" id="ARBA00023015"/>
    </source>
</evidence>
<dbReference type="PANTHER" id="PTHR33202">
    <property type="entry name" value="ZINC UPTAKE REGULATION PROTEIN"/>
    <property type="match status" value="1"/>
</dbReference>
<dbReference type="GO" id="GO:0003700">
    <property type="term" value="F:DNA-binding transcription factor activity"/>
    <property type="evidence" value="ECO:0007669"/>
    <property type="project" value="InterPro"/>
</dbReference>
<organism evidence="12 13">
    <name type="scientific">Tessaracoccus antarcticus</name>
    <dbReference type="NCBI Taxonomy" id="2479848"/>
    <lineage>
        <taxon>Bacteria</taxon>
        <taxon>Bacillati</taxon>
        <taxon>Actinomycetota</taxon>
        <taxon>Actinomycetes</taxon>
        <taxon>Propionibacteriales</taxon>
        <taxon>Propionibacteriaceae</taxon>
        <taxon>Tessaracoccus</taxon>
    </lineage>
</organism>
<dbReference type="RefSeq" id="WP_121900031.1">
    <property type="nucleotide sequence ID" value="NZ_REFW01000001.1"/>
</dbReference>
<dbReference type="AlphaFoldDB" id="A0A3M0GIP4"/>
<sequence length="152" mass="16095">MSVSPVASPHPSVTASAEAVMRARGIRVTASRVAVLSAVGERPHTDADTLTRMIRDRLGAVSTQAVYDALALFTSLGLVRRIVPAGSSARYETRVGDNHHHLACRRCGALQDVDCATGTSPCLTPVQAHGFLVDEAEVTYWGLCPACQQDPA</sequence>
<dbReference type="EMBL" id="REFW01000001">
    <property type="protein sequence ID" value="RMB61483.1"/>
    <property type="molecule type" value="Genomic_DNA"/>
</dbReference>
<dbReference type="Proteomes" id="UP000275256">
    <property type="component" value="Unassembled WGS sequence"/>
</dbReference>
<keyword evidence="4" id="KW-0678">Repressor</keyword>
<dbReference type="GO" id="GO:1900376">
    <property type="term" value="P:regulation of secondary metabolite biosynthetic process"/>
    <property type="evidence" value="ECO:0007669"/>
    <property type="project" value="TreeGrafter"/>
</dbReference>
<dbReference type="InterPro" id="IPR036390">
    <property type="entry name" value="WH_DNA-bd_sf"/>
</dbReference>
<evidence type="ECO:0000256" key="6">
    <source>
        <dbReference type="ARBA" id="ARBA00022833"/>
    </source>
</evidence>
<evidence type="ECO:0000256" key="4">
    <source>
        <dbReference type="ARBA" id="ARBA00022491"/>
    </source>
</evidence>
<evidence type="ECO:0000256" key="11">
    <source>
        <dbReference type="PIRSR" id="PIRSR602481-1"/>
    </source>
</evidence>
<reference evidence="12 13" key="1">
    <citation type="submission" date="2018-10" db="EMBL/GenBank/DDBJ databases">
        <title>Tessaracoccus antarcticuss sp. nov., isolated from sediment.</title>
        <authorList>
            <person name="Zhou L.Y."/>
            <person name="Du Z.J."/>
        </authorList>
    </citation>
    <scope>NUCLEOTIDE SEQUENCE [LARGE SCALE GENOMIC DNA]</scope>
    <source>
        <strain evidence="12 13">JDX10</strain>
    </source>
</reference>
<accession>A0A3M0GIP4</accession>
<evidence type="ECO:0000256" key="7">
    <source>
        <dbReference type="ARBA" id="ARBA00023004"/>
    </source>
</evidence>
<evidence type="ECO:0000256" key="2">
    <source>
        <dbReference type="ARBA" id="ARBA00007957"/>
    </source>
</evidence>
<comment type="cofactor">
    <cofactor evidence="11">
        <name>Zn(2+)</name>
        <dbReference type="ChEBI" id="CHEBI:29105"/>
    </cofactor>
    <text evidence="11">Binds 1 zinc ion per subunit.</text>
</comment>
<dbReference type="GO" id="GO:0008270">
    <property type="term" value="F:zinc ion binding"/>
    <property type="evidence" value="ECO:0007669"/>
    <property type="project" value="TreeGrafter"/>
</dbReference>
<dbReference type="InterPro" id="IPR043135">
    <property type="entry name" value="Fur_C"/>
</dbReference>
<dbReference type="SUPFAM" id="SSF46785">
    <property type="entry name" value="Winged helix' DNA-binding domain"/>
    <property type="match status" value="1"/>
</dbReference>
<feature type="binding site" evidence="11">
    <location>
        <position position="107"/>
    </location>
    <ligand>
        <name>Zn(2+)</name>
        <dbReference type="ChEBI" id="CHEBI:29105"/>
    </ligand>
</feature>